<dbReference type="PANTHER" id="PTHR30069">
    <property type="entry name" value="TONB-DEPENDENT OUTER MEMBRANE RECEPTOR"/>
    <property type="match status" value="1"/>
</dbReference>
<evidence type="ECO:0000256" key="3">
    <source>
        <dbReference type="ARBA" id="ARBA00022452"/>
    </source>
</evidence>
<dbReference type="Gene3D" id="2.170.130.10">
    <property type="entry name" value="TonB-dependent receptor, plug domain"/>
    <property type="match status" value="1"/>
</dbReference>
<feature type="chain" id="PRO_5015576169" evidence="12">
    <location>
        <begin position="21"/>
        <end position="691"/>
    </location>
</feature>
<evidence type="ECO:0000256" key="9">
    <source>
        <dbReference type="ARBA" id="ARBA00023237"/>
    </source>
</evidence>
<comment type="subcellular location">
    <subcellularLocation>
        <location evidence="1 10">Cell outer membrane</location>
        <topology evidence="1 10">Multi-pass membrane protein</topology>
    </subcellularLocation>
</comment>
<feature type="signal peptide" evidence="12">
    <location>
        <begin position="1"/>
        <end position="20"/>
    </location>
</feature>
<evidence type="ECO:0000256" key="10">
    <source>
        <dbReference type="PROSITE-ProRule" id="PRU01360"/>
    </source>
</evidence>
<dbReference type="EMBL" id="QCZH01000006">
    <property type="protein sequence ID" value="PWA09653.1"/>
    <property type="molecule type" value="Genomic_DNA"/>
</dbReference>
<dbReference type="InterPro" id="IPR012910">
    <property type="entry name" value="Plug_dom"/>
</dbReference>
<evidence type="ECO:0000259" key="14">
    <source>
        <dbReference type="Pfam" id="PF07715"/>
    </source>
</evidence>
<evidence type="ECO:0000256" key="4">
    <source>
        <dbReference type="ARBA" id="ARBA00022692"/>
    </source>
</evidence>
<feature type="domain" description="TonB-dependent receptor plug" evidence="14">
    <location>
        <begin position="49"/>
        <end position="152"/>
    </location>
</feature>
<evidence type="ECO:0000256" key="12">
    <source>
        <dbReference type="SAM" id="SignalP"/>
    </source>
</evidence>
<dbReference type="InterPro" id="IPR036942">
    <property type="entry name" value="Beta-barrel_TonB_sf"/>
</dbReference>
<keyword evidence="4 10" id="KW-0812">Transmembrane</keyword>
<keyword evidence="8 15" id="KW-0675">Receptor</keyword>
<keyword evidence="2 10" id="KW-0813">Transport</keyword>
<gene>
    <name evidence="15" type="ORF">DB891_08215</name>
</gene>
<feature type="domain" description="TonB-dependent receptor-like beta-barrel" evidence="13">
    <location>
        <begin position="269"/>
        <end position="666"/>
    </location>
</feature>
<evidence type="ECO:0000313" key="16">
    <source>
        <dbReference type="Proteomes" id="UP000245618"/>
    </source>
</evidence>
<dbReference type="Pfam" id="PF07715">
    <property type="entry name" value="Plug"/>
    <property type="match status" value="1"/>
</dbReference>
<reference evidence="15 16" key="1">
    <citation type="submission" date="2018-04" db="EMBL/GenBank/DDBJ databases">
        <title>Flavobacterium sp. nov., isolated from glacier ice.</title>
        <authorList>
            <person name="Liu Q."/>
            <person name="Xin Y.-H."/>
        </authorList>
    </citation>
    <scope>NUCLEOTIDE SEQUENCE [LARGE SCALE GENOMIC DNA]</scope>
    <source>
        <strain evidence="15 16">LB2P30</strain>
    </source>
</reference>
<keyword evidence="5 12" id="KW-0732">Signal</keyword>
<evidence type="ECO:0000256" key="1">
    <source>
        <dbReference type="ARBA" id="ARBA00004571"/>
    </source>
</evidence>
<dbReference type="Gene3D" id="2.40.170.20">
    <property type="entry name" value="TonB-dependent receptor, beta-barrel domain"/>
    <property type="match status" value="1"/>
</dbReference>
<dbReference type="InterPro" id="IPR037066">
    <property type="entry name" value="Plug_dom_sf"/>
</dbReference>
<sequence>MFLNKLKFIGLILLPTLVFSQVDKEDSSLQTEQLNEVIVTATRTERQLSTLPLPTYVITATAIERAGVTRLNEILAQQTGLITTADFGGVEGIQIQGLDAAYTLILMDGVPLVGRSAGTLDLSRVSVGNIERIEIVKGASSSLYGSEALAGVINIITKKPKTDLLSGSFLYRYATFNTMDTNASLNWKKKKFSGTVFADYFKSDGYDLDKTTALKTVEPYANITIQPRFYFDFSEELKLTLGTRYYHQKQDYKTIIQELNYNGDETIKEWDINTKLEQKWNSKINTDYELYTTNYKNESFLNNPNNVSFEESFYDQWLFRPEIRTTFSINKHKLTAGVGLNYETLNRTYFAEKAIFNSQFAFLQYDYNPTDKWNILAGLRYDNNNQYQSQLSPKLAINFKINTHLSLKSSVGYGFKSPDFRQLYFDFTNSSVGYTVLGYNVAESKLNVLESQGQLLSRIPGISFENPLKPESSVNFNFGSFYQKERLKIEANLFYNSISNLIDTRVVAQKTNGQNAFSYFNIDQIFTYGLELNSTYNFSNQFNVSVGYQYLIAKDQSVVEAIENGTVFARNPATLESFQIKKFDYFGLLNRSKNTANVKMYYTIPKLRTDFNLQVFYRSKYGLWDTNSNQILDTYDDFVDGYATANFLISKQIKEKFSIQMGVNNLFDFTNPEEISTVSGRQIFGRLQFNY</sequence>
<dbReference type="InterPro" id="IPR039426">
    <property type="entry name" value="TonB-dep_rcpt-like"/>
</dbReference>
<accession>A0A2U1JY00</accession>
<dbReference type="InterPro" id="IPR000531">
    <property type="entry name" value="Beta-barrel_TonB"/>
</dbReference>
<name>A0A2U1JY00_9FLAO</name>
<keyword evidence="16" id="KW-1185">Reference proteome</keyword>
<evidence type="ECO:0000259" key="13">
    <source>
        <dbReference type="Pfam" id="PF00593"/>
    </source>
</evidence>
<keyword evidence="7 10" id="KW-0472">Membrane</keyword>
<keyword evidence="9 10" id="KW-0998">Cell outer membrane</keyword>
<evidence type="ECO:0000256" key="8">
    <source>
        <dbReference type="ARBA" id="ARBA00023170"/>
    </source>
</evidence>
<organism evidence="15 16">
    <name type="scientific">Flavobacterium laiguense</name>
    <dbReference type="NCBI Taxonomy" id="2169409"/>
    <lineage>
        <taxon>Bacteria</taxon>
        <taxon>Pseudomonadati</taxon>
        <taxon>Bacteroidota</taxon>
        <taxon>Flavobacteriia</taxon>
        <taxon>Flavobacteriales</taxon>
        <taxon>Flavobacteriaceae</taxon>
        <taxon>Flavobacterium</taxon>
    </lineage>
</organism>
<dbReference type="Proteomes" id="UP000245618">
    <property type="component" value="Unassembled WGS sequence"/>
</dbReference>
<dbReference type="SUPFAM" id="SSF56935">
    <property type="entry name" value="Porins"/>
    <property type="match status" value="1"/>
</dbReference>
<evidence type="ECO:0000256" key="11">
    <source>
        <dbReference type="RuleBase" id="RU003357"/>
    </source>
</evidence>
<comment type="similarity">
    <text evidence="10 11">Belongs to the TonB-dependent receptor family.</text>
</comment>
<evidence type="ECO:0000256" key="2">
    <source>
        <dbReference type="ARBA" id="ARBA00022448"/>
    </source>
</evidence>
<dbReference type="PANTHER" id="PTHR30069:SF29">
    <property type="entry name" value="HEMOGLOBIN AND HEMOGLOBIN-HAPTOGLOBIN-BINDING PROTEIN 1-RELATED"/>
    <property type="match status" value="1"/>
</dbReference>
<proteinExistence type="inferred from homology"/>
<dbReference type="PROSITE" id="PS52016">
    <property type="entry name" value="TONB_DEPENDENT_REC_3"/>
    <property type="match status" value="1"/>
</dbReference>
<dbReference type="OrthoDB" id="9764669at2"/>
<dbReference type="Pfam" id="PF00593">
    <property type="entry name" value="TonB_dep_Rec_b-barrel"/>
    <property type="match status" value="1"/>
</dbReference>
<dbReference type="CDD" id="cd01347">
    <property type="entry name" value="ligand_gated_channel"/>
    <property type="match status" value="1"/>
</dbReference>
<dbReference type="AlphaFoldDB" id="A0A2U1JY00"/>
<dbReference type="RefSeq" id="WP_116762397.1">
    <property type="nucleotide sequence ID" value="NZ_QCZH01000006.1"/>
</dbReference>
<evidence type="ECO:0000313" key="15">
    <source>
        <dbReference type="EMBL" id="PWA09653.1"/>
    </source>
</evidence>
<protein>
    <submittedName>
        <fullName evidence="15">TonB-dependent receptor</fullName>
    </submittedName>
</protein>
<keyword evidence="3 10" id="KW-1134">Transmembrane beta strand</keyword>
<evidence type="ECO:0000256" key="5">
    <source>
        <dbReference type="ARBA" id="ARBA00022729"/>
    </source>
</evidence>
<dbReference type="GO" id="GO:0044718">
    <property type="term" value="P:siderophore transmembrane transport"/>
    <property type="evidence" value="ECO:0007669"/>
    <property type="project" value="TreeGrafter"/>
</dbReference>
<comment type="caution">
    <text evidence="15">The sequence shown here is derived from an EMBL/GenBank/DDBJ whole genome shotgun (WGS) entry which is preliminary data.</text>
</comment>
<dbReference type="GO" id="GO:0015344">
    <property type="term" value="F:siderophore uptake transmembrane transporter activity"/>
    <property type="evidence" value="ECO:0007669"/>
    <property type="project" value="TreeGrafter"/>
</dbReference>
<evidence type="ECO:0000256" key="6">
    <source>
        <dbReference type="ARBA" id="ARBA00023077"/>
    </source>
</evidence>
<dbReference type="GO" id="GO:0009279">
    <property type="term" value="C:cell outer membrane"/>
    <property type="evidence" value="ECO:0007669"/>
    <property type="project" value="UniProtKB-SubCell"/>
</dbReference>
<evidence type="ECO:0000256" key="7">
    <source>
        <dbReference type="ARBA" id="ARBA00023136"/>
    </source>
</evidence>
<keyword evidence="6 11" id="KW-0798">TonB box</keyword>